<evidence type="ECO:0000313" key="2">
    <source>
        <dbReference type="EMBL" id="SJN14011.1"/>
    </source>
</evidence>
<feature type="chain" id="PRO_5012684176" evidence="1">
    <location>
        <begin position="28"/>
        <end position="329"/>
    </location>
</feature>
<proteinExistence type="predicted"/>
<dbReference type="AlphaFoldDB" id="A0A1R4I2B7"/>
<keyword evidence="1" id="KW-0732">Signal</keyword>
<organism evidence="2 3">
    <name type="scientific">Halomonas citrativorans</name>
    <dbReference type="NCBI Taxonomy" id="2742612"/>
    <lineage>
        <taxon>Bacteria</taxon>
        <taxon>Pseudomonadati</taxon>
        <taxon>Pseudomonadota</taxon>
        <taxon>Gammaproteobacteria</taxon>
        <taxon>Oceanospirillales</taxon>
        <taxon>Halomonadaceae</taxon>
        <taxon>Halomonas</taxon>
    </lineage>
</organism>
<sequence length="329" mass="36533">MYNVCLPAWRLLPFVAAMSLLPALANADNNVISVTHENDGLMSSDDGHFTSGFELNWAFKPSPENWTQRLATALPDSLIGQADSVAFRLVHQIYTPDDIERSELIEDDRPYAGLVYAGMSLYEDVPVGRWQQATDLHIEAGLVGPSSLADSIQREVHRATNSERPNGWHHQLKDEPLLNLTMRRQWWHNVPLAGKRLAHGPGVSVALGNLNTYASAGYGVRWGDDASGIPTLTPNPSNRGRMTSTTGWQWYVFANVEGYYVAHNLTLDGNVFSSSHSVDRKEWVGEGAAGFAIAWDEWQAVFSGVQRTREFDGQEKQDKYGAITLSKSF</sequence>
<dbReference type="RefSeq" id="WP_087109744.1">
    <property type="nucleotide sequence ID" value="NZ_FUKM01000050.1"/>
</dbReference>
<dbReference type="InterPro" id="IPR018707">
    <property type="entry name" value="LpxR"/>
</dbReference>
<evidence type="ECO:0000256" key="1">
    <source>
        <dbReference type="SAM" id="SignalP"/>
    </source>
</evidence>
<dbReference type="Proteomes" id="UP000196331">
    <property type="component" value="Unassembled WGS sequence"/>
</dbReference>
<comment type="caution">
    <text evidence="2">The sequence shown here is derived from an EMBL/GenBank/DDBJ whole genome shotgun (WGS) entry which is preliminary data.</text>
</comment>
<dbReference type="InterPro" id="IPR037107">
    <property type="entry name" value="Put_OMP_sf"/>
</dbReference>
<protein>
    <submittedName>
        <fullName evidence="2">Probable outer membrane protein</fullName>
    </submittedName>
</protein>
<dbReference type="EMBL" id="FUKM01000050">
    <property type="protein sequence ID" value="SJN14011.1"/>
    <property type="molecule type" value="Genomic_DNA"/>
</dbReference>
<dbReference type="Gene3D" id="2.40.128.140">
    <property type="entry name" value="Outer membrane protein"/>
    <property type="match status" value="1"/>
</dbReference>
<reference evidence="2 3" key="1">
    <citation type="submission" date="2017-02" db="EMBL/GenBank/DDBJ databases">
        <authorList>
            <person name="Dridi B."/>
        </authorList>
    </citation>
    <scope>NUCLEOTIDE SEQUENCE [LARGE SCALE GENOMIC DNA]</scope>
    <source>
        <strain evidence="2 3">JB380</strain>
    </source>
</reference>
<name>A0A1R4I2B7_9GAMM</name>
<dbReference type="Pfam" id="PF09982">
    <property type="entry name" value="LpxR"/>
    <property type="match status" value="1"/>
</dbReference>
<accession>A0A1R4I2B7</accession>
<evidence type="ECO:0000313" key="3">
    <source>
        <dbReference type="Proteomes" id="UP000196331"/>
    </source>
</evidence>
<feature type="signal peptide" evidence="1">
    <location>
        <begin position="1"/>
        <end position="27"/>
    </location>
</feature>
<gene>
    <name evidence="2" type="ORF">CZ787_13005</name>
</gene>
<dbReference type="OrthoDB" id="9776275at2"/>